<dbReference type="EMBL" id="ML992684">
    <property type="protein sequence ID" value="KAF2209897.1"/>
    <property type="molecule type" value="Genomic_DNA"/>
</dbReference>
<proteinExistence type="predicted"/>
<reference evidence="2" key="1">
    <citation type="journal article" date="2020" name="Stud. Mycol.">
        <title>101 Dothideomycetes genomes: a test case for predicting lifestyles and emergence of pathogens.</title>
        <authorList>
            <person name="Haridas S."/>
            <person name="Albert R."/>
            <person name="Binder M."/>
            <person name="Bloem J."/>
            <person name="Labutti K."/>
            <person name="Salamov A."/>
            <person name="Andreopoulos B."/>
            <person name="Baker S."/>
            <person name="Barry K."/>
            <person name="Bills G."/>
            <person name="Bluhm B."/>
            <person name="Cannon C."/>
            <person name="Castanera R."/>
            <person name="Culley D."/>
            <person name="Daum C."/>
            <person name="Ezra D."/>
            <person name="Gonzalez J."/>
            <person name="Henrissat B."/>
            <person name="Kuo A."/>
            <person name="Liang C."/>
            <person name="Lipzen A."/>
            <person name="Lutzoni F."/>
            <person name="Magnuson J."/>
            <person name="Mondo S."/>
            <person name="Nolan M."/>
            <person name="Ohm R."/>
            <person name="Pangilinan J."/>
            <person name="Park H.-J."/>
            <person name="Ramirez L."/>
            <person name="Alfaro M."/>
            <person name="Sun H."/>
            <person name="Tritt A."/>
            <person name="Yoshinaga Y."/>
            <person name="Zwiers L.-H."/>
            <person name="Turgeon B."/>
            <person name="Goodwin S."/>
            <person name="Spatafora J."/>
            <person name="Crous P."/>
            <person name="Grigoriev I."/>
        </authorList>
    </citation>
    <scope>NUCLEOTIDE SEQUENCE</scope>
    <source>
        <strain evidence="2">SCOH1-5</strain>
    </source>
</reference>
<feature type="region of interest" description="Disordered" evidence="1">
    <location>
        <begin position="1"/>
        <end position="88"/>
    </location>
</feature>
<feature type="compositionally biased region" description="Polar residues" evidence="1">
    <location>
        <begin position="228"/>
        <end position="243"/>
    </location>
</feature>
<gene>
    <name evidence="2" type="ORF">CERZMDRAFT_86546</name>
</gene>
<dbReference type="AlphaFoldDB" id="A0A6A6F933"/>
<feature type="region of interest" description="Disordered" evidence="1">
    <location>
        <begin position="139"/>
        <end position="162"/>
    </location>
</feature>
<feature type="region of interest" description="Disordered" evidence="1">
    <location>
        <begin position="224"/>
        <end position="243"/>
    </location>
</feature>
<name>A0A6A6F933_9PEZI</name>
<organism evidence="2 3">
    <name type="scientific">Cercospora zeae-maydis SCOH1-5</name>
    <dbReference type="NCBI Taxonomy" id="717836"/>
    <lineage>
        <taxon>Eukaryota</taxon>
        <taxon>Fungi</taxon>
        <taxon>Dikarya</taxon>
        <taxon>Ascomycota</taxon>
        <taxon>Pezizomycotina</taxon>
        <taxon>Dothideomycetes</taxon>
        <taxon>Dothideomycetidae</taxon>
        <taxon>Mycosphaerellales</taxon>
        <taxon>Mycosphaerellaceae</taxon>
        <taxon>Cercospora</taxon>
    </lineage>
</organism>
<keyword evidence="3" id="KW-1185">Reference proteome</keyword>
<feature type="compositionally biased region" description="Basic and acidic residues" evidence="1">
    <location>
        <begin position="1"/>
        <end position="12"/>
    </location>
</feature>
<sequence>MANTSADKENGAAKKSNPVDNKSSGRKRKRIDSVLDAPDQSDGKDTKIGTSGAQPVHAPKKRARVGRKANDIPTNAKQKGRKTKQDCSEELVDMTEWMAPNSLGNSSSLWRPKNKAREEQIALGPSVYAAVKAERAAHRSAVSKPRVGPVAPNATLQRSAEDRKRNAAEVYAAWEAEKAAIADLISERGKFIAKKLLSSHNAWASSDNRTRSPNACESLAPIEMSNDKAYNQTSESSNASSEEIPNVRGNAAYAGFRVVDEVVFEQMLKACPNLGGLEFRMWEDKTSEVKDGPGDKEESSL</sequence>
<dbReference type="OrthoDB" id="3648608at2759"/>
<dbReference type="Proteomes" id="UP000799539">
    <property type="component" value="Unassembled WGS sequence"/>
</dbReference>
<evidence type="ECO:0000256" key="1">
    <source>
        <dbReference type="SAM" id="MobiDB-lite"/>
    </source>
</evidence>
<feature type="compositionally biased region" description="Basic residues" evidence="1">
    <location>
        <begin position="58"/>
        <end position="67"/>
    </location>
</feature>
<evidence type="ECO:0000313" key="2">
    <source>
        <dbReference type="EMBL" id="KAF2209897.1"/>
    </source>
</evidence>
<accession>A0A6A6F933</accession>
<evidence type="ECO:0000313" key="3">
    <source>
        <dbReference type="Proteomes" id="UP000799539"/>
    </source>
</evidence>
<feature type="region of interest" description="Disordered" evidence="1">
    <location>
        <begin position="282"/>
        <end position="301"/>
    </location>
</feature>
<protein>
    <submittedName>
        <fullName evidence="2">Uncharacterized protein</fullName>
    </submittedName>
</protein>